<keyword evidence="2" id="KW-1185">Reference proteome</keyword>
<dbReference type="EMBL" id="CM045762">
    <property type="protein sequence ID" value="KAI8011274.1"/>
    <property type="molecule type" value="Genomic_DNA"/>
</dbReference>
<comment type="caution">
    <text evidence="1">The sequence shown here is derived from an EMBL/GenBank/DDBJ whole genome shotgun (WGS) entry which is preliminary data.</text>
</comment>
<gene>
    <name evidence="1" type="ORF">LOK49_LG06G01773</name>
</gene>
<organism evidence="1 2">
    <name type="scientific">Camellia lanceoleosa</name>
    <dbReference type="NCBI Taxonomy" id="1840588"/>
    <lineage>
        <taxon>Eukaryota</taxon>
        <taxon>Viridiplantae</taxon>
        <taxon>Streptophyta</taxon>
        <taxon>Embryophyta</taxon>
        <taxon>Tracheophyta</taxon>
        <taxon>Spermatophyta</taxon>
        <taxon>Magnoliopsida</taxon>
        <taxon>eudicotyledons</taxon>
        <taxon>Gunneridae</taxon>
        <taxon>Pentapetalae</taxon>
        <taxon>asterids</taxon>
        <taxon>Ericales</taxon>
        <taxon>Theaceae</taxon>
        <taxon>Camellia</taxon>
    </lineage>
</organism>
<protein>
    <submittedName>
        <fullName evidence="1">Uncharacterized protein</fullName>
    </submittedName>
</protein>
<sequence>MASAAARSFFRSTPVRNAAAKLASEAKAARSPFRPSTPKPLSQRIFRCPVEMSACVDSMQPFHTATASALMTSMLSISRHSCGWLPEAEMFDLIGPYLLTCWLVQYLFGSIVRYLAKLHRILLDVLFQRLSFSSTYEDIIDKEKKTTSKMTNKKQHAQHQVPQPISDKEASRRQLRLHRTPATKQEITLSRKEQKDGKLVTSLEESAVEEIEKGLSHCNYFQYMAPSSACPERELKNEWIQ</sequence>
<evidence type="ECO:0000313" key="1">
    <source>
        <dbReference type="EMBL" id="KAI8011274.1"/>
    </source>
</evidence>
<reference evidence="1 2" key="1">
    <citation type="journal article" date="2022" name="Plant J.">
        <title>Chromosome-level genome of Camellia lanceoleosa provides a valuable resource for understanding genome evolution and self-incompatibility.</title>
        <authorList>
            <person name="Gong W."/>
            <person name="Xiao S."/>
            <person name="Wang L."/>
            <person name="Liao Z."/>
            <person name="Chang Y."/>
            <person name="Mo W."/>
            <person name="Hu G."/>
            <person name="Li W."/>
            <person name="Zhao G."/>
            <person name="Zhu H."/>
            <person name="Hu X."/>
            <person name="Ji K."/>
            <person name="Xiang X."/>
            <person name="Song Q."/>
            <person name="Yuan D."/>
            <person name="Jin S."/>
            <person name="Zhang L."/>
        </authorList>
    </citation>
    <scope>NUCLEOTIDE SEQUENCE [LARGE SCALE GENOMIC DNA]</scope>
    <source>
        <strain evidence="1">SQ_2022a</strain>
    </source>
</reference>
<proteinExistence type="predicted"/>
<dbReference type="Proteomes" id="UP001060215">
    <property type="component" value="Chromosome 5"/>
</dbReference>
<accession>A0ACC0HEV7</accession>
<name>A0ACC0HEV7_9ERIC</name>
<evidence type="ECO:0000313" key="2">
    <source>
        <dbReference type="Proteomes" id="UP001060215"/>
    </source>
</evidence>